<protein>
    <recommendedName>
        <fullName evidence="4">DUF4345 domain-containing protein</fullName>
    </recommendedName>
</protein>
<sequence length="133" mass="14073">MILERYRVPLRRFMAVIAIAFGLVTILAGGRVLFGGVDPGYVVFRPLLMFNTAMGIAYVAAGVALWRDLPWSARAAGMILALNLAAFGLIGVLYASGGGVAGDSLRAMTFRCAVWLALLVGARLTRPLTGESA</sequence>
<gene>
    <name evidence="2" type="ORF">DGD08_04290</name>
</gene>
<organism evidence="2 3">
    <name type="scientific">Gemmatimonas aurantiaca</name>
    <dbReference type="NCBI Taxonomy" id="173480"/>
    <lineage>
        <taxon>Bacteria</taxon>
        <taxon>Pseudomonadati</taxon>
        <taxon>Gemmatimonadota</taxon>
        <taxon>Gemmatimonadia</taxon>
        <taxon>Gemmatimonadales</taxon>
        <taxon>Gemmatimonadaceae</taxon>
        <taxon>Gemmatimonas</taxon>
    </lineage>
</organism>
<evidence type="ECO:0000313" key="2">
    <source>
        <dbReference type="EMBL" id="HCT56415.1"/>
    </source>
</evidence>
<accession>A0A3D4V5R3</accession>
<dbReference type="AlphaFoldDB" id="A0A3D4V5R3"/>
<dbReference type="Proteomes" id="UP000264071">
    <property type="component" value="Unassembled WGS sequence"/>
</dbReference>
<feature type="transmembrane region" description="Helical" evidence="1">
    <location>
        <begin position="78"/>
        <end position="96"/>
    </location>
</feature>
<comment type="caution">
    <text evidence="2">The sequence shown here is derived from an EMBL/GenBank/DDBJ whole genome shotgun (WGS) entry which is preliminary data.</text>
</comment>
<feature type="transmembrane region" description="Helical" evidence="1">
    <location>
        <begin position="12"/>
        <end position="34"/>
    </location>
</feature>
<dbReference type="EMBL" id="DPIY01000005">
    <property type="protein sequence ID" value="HCT56415.1"/>
    <property type="molecule type" value="Genomic_DNA"/>
</dbReference>
<dbReference type="OMA" id="LWMRRRW"/>
<keyword evidence="1" id="KW-0812">Transmembrane</keyword>
<evidence type="ECO:0000313" key="3">
    <source>
        <dbReference type="Proteomes" id="UP000264071"/>
    </source>
</evidence>
<proteinExistence type="predicted"/>
<evidence type="ECO:0008006" key="4">
    <source>
        <dbReference type="Google" id="ProtNLM"/>
    </source>
</evidence>
<reference evidence="2 3" key="1">
    <citation type="journal article" date="2018" name="Nat. Biotechnol.">
        <title>A standardized bacterial taxonomy based on genome phylogeny substantially revises the tree of life.</title>
        <authorList>
            <person name="Parks D.H."/>
            <person name="Chuvochina M."/>
            <person name="Waite D.W."/>
            <person name="Rinke C."/>
            <person name="Skarshewski A."/>
            <person name="Chaumeil P.A."/>
            <person name="Hugenholtz P."/>
        </authorList>
    </citation>
    <scope>NUCLEOTIDE SEQUENCE [LARGE SCALE GENOMIC DNA]</scope>
    <source>
        <strain evidence="2">UBA8844</strain>
    </source>
</reference>
<keyword evidence="1" id="KW-0472">Membrane</keyword>
<keyword evidence="1" id="KW-1133">Transmembrane helix</keyword>
<feature type="transmembrane region" description="Helical" evidence="1">
    <location>
        <begin position="46"/>
        <end position="66"/>
    </location>
</feature>
<evidence type="ECO:0000256" key="1">
    <source>
        <dbReference type="SAM" id="Phobius"/>
    </source>
</evidence>
<name>A0A3D4V5R3_9BACT</name>